<dbReference type="EMBL" id="JADBJN010000002">
    <property type="protein sequence ID" value="KAG5677830.1"/>
    <property type="molecule type" value="Genomic_DNA"/>
</dbReference>
<dbReference type="Proteomes" id="UP001107558">
    <property type="component" value="Chromosome 2"/>
</dbReference>
<comment type="subcellular location">
    <subcellularLocation>
        <location evidence="1">Cell projection</location>
        <location evidence="1">Cilium</location>
    </subcellularLocation>
</comment>
<feature type="repeat" description="WD" evidence="6">
    <location>
        <begin position="82"/>
        <end position="116"/>
    </location>
</feature>
<sequence>MDSAVVDGSVNVRQLSIDDEKLCENTKHVNPKPLELEWILGLNSKVPIVNLTNKNDYDKVFISASAHVLQIFHCYGNKSQCFVGHENEIVSIETDSTGRFIVSADKCGIVNIWDIKVMAEFPHPIRTIYDPYHQHYHHREKRLSKIAFSSDAKNIITASDGNESVIKLWQWSYSNSEGSDNANDTFILPEKYEPVASVRFNSNKNETSMFVITCTNGIVFGQWESKQRKLKRHFPTRSVSISFRFIDTVFIENSQSAVSITKCGSGVIWSNSIVLEISSDVLMKKTNENSYKKEFIKSIKLCENPLTVIKSIDQYIVTADSMGRIRFYDKELKIVFWCPSHDFIDSVVTISFDMMEKLNLDQEQTVRDFLLQTRSEIYTVNFTEMKFTKTFYKSDDFITAIDVFPFNKKLICCANYSGRISLYDYEKRVQVIEHQLKLRKRRSSKSDVDVIEIPHVSALAFSGNGHHLMCGLENGTILCLDVDVLRELRSFNFLQSEVMNIKFSLDSFFMVAYDVKSNMIVMNYDKATEEEWKVVGGKIRYHSKLICDVLFIPHAPPMKPTTLQVRQQHHNKIQTAPRLISLSQDRQIVEYDLFESMKEDSHNLVITFTKRIYQTAIPISMTLIYNSKKHEDQILVADSALKFKIFDKNTFEILATYSGPIYDSYVKQFDANTSFGLTVYSKFFIFSTNKNICIYAMPVDSNPYRSLGITGHCDGIKAIKVDSTRHFLFTIGHKCQSIFMWNINFQVLFDHLNEGGSGLKPYCDLLPGGKYGNLFKDMQNLYYYMLMLSNNNTIDDRIVKNGLDINEVPDYMRALGYFPSDYEIECINHELNLSGKRRLAFDELVKLYINHAPLSNGSTAIHANEVERALRNLCCQLCDDINSADIVLTRENLLKILTDAASEKVELKDAEIYLEKLFQGAEKFMDKISLSDFIHNSLKLNGRIL</sequence>
<evidence type="ECO:0000313" key="7">
    <source>
        <dbReference type="EMBL" id="KAG5677830.1"/>
    </source>
</evidence>
<evidence type="ECO:0000256" key="1">
    <source>
        <dbReference type="ARBA" id="ARBA00004138"/>
    </source>
</evidence>
<keyword evidence="4" id="KW-0966">Cell projection</keyword>
<evidence type="ECO:0000256" key="5">
    <source>
        <dbReference type="ARBA" id="ARBA00040994"/>
    </source>
</evidence>
<gene>
    <name evidence="7" type="ORF">PVAND_007554</name>
</gene>
<dbReference type="AlphaFoldDB" id="A0A9J6C856"/>
<evidence type="ECO:0000256" key="6">
    <source>
        <dbReference type="PROSITE-ProRule" id="PRU00221"/>
    </source>
</evidence>
<dbReference type="SUPFAM" id="SSF50978">
    <property type="entry name" value="WD40 repeat-like"/>
    <property type="match status" value="2"/>
</dbReference>
<dbReference type="Gene3D" id="2.130.10.10">
    <property type="entry name" value="YVTN repeat-like/Quinoprotein amine dehydrogenase"/>
    <property type="match status" value="2"/>
</dbReference>
<proteinExistence type="predicted"/>
<evidence type="ECO:0000256" key="3">
    <source>
        <dbReference type="ARBA" id="ARBA00022737"/>
    </source>
</evidence>
<organism evidence="7 8">
    <name type="scientific">Polypedilum vanderplanki</name>
    <name type="common">Sleeping chironomid midge</name>
    <dbReference type="NCBI Taxonomy" id="319348"/>
    <lineage>
        <taxon>Eukaryota</taxon>
        <taxon>Metazoa</taxon>
        <taxon>Ecdysozoa</taxon>
        <taxon>Arthropoda</taxon>
        <taxon>Hexapoda</taxon>
        <taxon>Insecta</taxon>
        <taxon>Pterygota</taxon>
        <taxon>Neoptera</taxon>
        <taxon>Endopterygota</taxon>
        <taxon>Diptera</taxon>
        <taxon>Nematocera</taxon>
        <taxon>Chironomoidea</taxon>
        <taxon>Chironomidae</taxon>
        <taxon>Chironominae</taxon>
        <taxon>Polypedilum</taxon>
        <taxon>Polypedilum</taxon>
    </lineage>
</organism>
<comment type="caution">
    <text evidence="7">The sequence shown here is derived from an EMBL/GenBank/DDBJ whole genome shotgun (WGS) entry which is preliminary data.</text>
</comment>
<evidence type="ECO:0000256" key="4">
    <source>
        <dbReference type="ARBA" id="ARBA00023273"/>
    </source>
</evidence>
<keyword evidence="2 6" id="KW-0853">WD repeat</keyword>
<dbReference type="OrthoDB" id="4899631at2759"/>
<evidence type="ECO:0000256" key="2">
    <source>
        <dbReference type="ARBA" id="ARBA00022574"/>
    </source>
</evidence>
<dbReference type="PROSITE" id="PS50294">
    <property type="entry name" value="WD_REPEATS_REGION"/>
    <property type="match status" value="1"/>
</dbReference>
<keyword evidence="3" id="KW-0677">Repeat</keyword>
<dbReference type="InterPro" id="IPR050630">
    <property type="entry name" value="WD_repeat_EMAP"/>
</dbReference>
<dbReference type="GO" id="GO:0031514">
    <property type="term" value="C:motile cilium"/>
    <property type="evidence" value="ECO:0007669"/>
    <property type="project" value="TreeGrafter"/>
</dbReference>
<accession>A0A9J6C856</accession>
<dbReference type="PANTHER" id="PTHR13720:SF13">
    <property type="entry name" value="CILIA- AND FLAGELLA-ASSOCIATED PROTEIN 251"/>
    <property type="match status" value="1"/>
</dbReference>
<keyword evidence="8" id="KW-1185">Reference proteome</keyword>
<name>A0A9J6C856_POLVA</name>
<dbReference type="PANTHER" id="PTHR13720">
    <property type="entry name" value="WD-40 REPEAT PROTEIN"/>
    <property type="match status" value="1"/>
</dbReference>
<dbReference type="Pfam" id="PF00400">
    <property type="entry name" value="WD40"/>
    <property type="match status" value="1"/>
</dbReference>
<dbReference type="InterPro" id="IPR001680">
    <property type="entry name" value="WD40_rpt"/>
</dbReference>
<dbReference type="SMART" id="SM00320">
    <property type="entry name" value="WD40"/>
    <property type="match status" value="6"/>
</dbReference>
<reference evidence="7" key="1">
    <citation type="submission" date="2021-03" db="EMBL/GenBank/DDBJ databases">
        <title>Chromosome level genome of the anhydrobiotic midge Polypedilum vanderplanki.</title>
        <authorList>
            <person name="Yoshida Y."/>
            <person name="Kikawada T."/>
            <person name="Gusev O."/>
        </authorList>
    </citation>
    <scope>NUCLEOTIDE SEQUENCE</scope>
    <source>
        <strain evidence="7">NIAS01</strain>
        <tissue evidence="7">Whole body or cell culture</tissue>
    </source>
</reference>
<dbReference type="SUPFAM" id="SSF47473">
    <property type="entry name" value="EF-hand"/>
    <property type="match status" value="1"/>
</dbReference>
<dbReference type="PROSITE" id="PS50082">
    <property type="entry name" value="WD_REPEATS_2"/>
    <property type="match status" value="1"/>
</dbReference>
<evidence type="ECO:0000313" key="8">
    <source>
        <dbReference type="Proteomes" id="UP001107558"/>
    </source>
</evidence>
<dbReference type="InterPro" id="IPR011992">
    <property type="entry name" value="EF-hand-dom_pair"/>
</dbReference>
<dbReference type="InterPro" id="IPR015943">
    <property type="entry name" value="WD40/YVTN_repeat-like_dom_sf"/>
</dbReference>
<dbReference type="InterPro" id="IPR036322">
    <property type="entry name" value="WD40_repeat_dom_sf"/>
</dbReference>
<protein>
    <recommendedName>
        <fullName evidence="5">Cilia- and flagella-associated protein 251</fullName>
    </recommendedName>
</protein>